<reference evidence="2 3" key="1">
    <citation type="journal article" date="2018" name="Sci. Rep.">
        <title>Comparative genomics provides insights into the lifestyle and reveals functional heterogeneity of dark septate endophytic fungi.</title>
        <authorList>
            <person name="Knapp D.G."/>
            <person name="Nemeth J.B."/>
            <person name="Barry K."/>
            <person name="Hainaut M."/>
            <person name="Henrissat B."/>
            <person name="Johnson J."/>
            <person name="Kuo A."/>
            <person name="Lim J.H.P."/>
            <person name="Lipzen A."/>
            <person name="Nolan M."/>
            <person name="Ohm R.A."/>
            <person name="Tamas L."/>
            <person name="Grigoriev I.V."/>
            <person name="Spatafora J.W."/>
            <person name="Nagy L.G."/>
            <person name="Kovacs G.M."/>
        </authorList>
    </citation>
    <scope>NUCLEOTIDE SEQUENCE [LARGE SCALE GENOMIC DNA]</scope>
    <source>
        <strain evidence="2 3">DSE2036</strain>
    </source>
</reference>
<dbReference type="AlphaFoldDB" id="A0A2V1CYH8"/>
<sequence length="124" mass="14428">MIFRALVSRTLPLQTQEKYTGELCHSHPERLGKLLDDDERRQTLQHTLKSFETEAIERREKREKEEARETTKAEQRAKVEARKQAPADARALKLSRLGNKKASTPRPLKKKPNTRCRRVAQALK</sequence>
<feature type="compositionally biased region" description="Basic residues" evidence="1">
    <location>
        <begin position="107"/>
        <end position="118"/>
    </location>
</feature>
<protein>
    <submittedName>
        <fullName evidence="2">Uncharacterized protein</fullName>
    </submittedName>
</protein>
<proteinExistence type="predicted"/>
<dbReference type="Proteomes" id="UP000244855">
    <property type="component" value="Unassembled WGS sequence"/>
</dbReference>
<dbReference type="EMBL" id="KZ806100">
    <property type="protein sequence ID" value="PVH90785.1"/>
    <property type="molecule type" value="Genomic_DNA"/>
</dbReference>
<keyword evidence="3" id="KW-1185">Reference proteome</keyword>
<evidence type="ECO:0000313" key="2">
    <source>
        <dbReference type="EMBL" id="PVH90785.1"/>
    </source>
</evidence>
<evidence type="ECO:0000313" key="3">
    <source>
        <dbReference type="Proteomes" id="UP000244855"/>
    </source>
</evidence>
<organism evidence="2 3">
    <name type="scientific">Periconia macrospinosa</name>
    <dbReference type="NCBI Taxonomy" id="97972"/>
    <lineage>
        <taxon>Eukaryota</taxon>
        <taxon>Fungi</taxon>
        <taxon>Dikarya</taxon>
        <taxon>Ascomycota</taxon>
        <taxon>Pezizomycotina</taxon>
        <taxon>Dothideomycetes</taxon>
        <taxon>Pleosporomycetidae</taxon>
        <taxon>Pleosporales</taxon>
        <taxon>Massarineae</taxon>
        <taxon>Periconiaceae</taxon>
        <taxon>Periconia</taxon>
    </lineage>
</organism>
<evidence type="ECO:0000256" key="1">
    <source>
        <dbReference type="SAM" id="MobiDB-lite"/>
    </source>
</evidence>
<accession>A0A2V1CYH8</accession>
<feature type="compositionally biased region" description="Basic and acidic residues" evidence="1">
    <location>
        <begin position="51"/>
        <end position="85"/>
    </location>
</feature>
<name>A0A2V1CYH8_9PLEO</name>
<gene>
    <name evidence="2" type="ORF">DM02DRAFT_636563</name>
</gene>
<feature type="region of interest" description="Disordered" evidence="1">
    <location>
        <begin position="51"/>
        <end position="124"/>
    </location>
</feature>